<keyword evidence="3" id="KW-0804">Transcription</keyword>
<evidence type="ECO:0000256" key="3">
    <source>
        <dbReference type="ARBA" id="ARBA00023163"/>
    </source>
</evidence>
<dbReference type="EMBL" id="QRHL01000040">
    <property type="protein sequence ID" value="RHF69783.1"/>
    <property type="molecule type" value="Genomic_DNA"/>
</dbReference>
<dbReference type="SUPFAM" id="SSF51215">
    <property type="entry name" value="Regulatory protein AraC"/>
    <property type="match status" value="1"/>
</dbReference>
<dbReference type="InterPro" id="IPR037923">
    <property type="entry name" value="HTH-like"/>
</dbReference>
<organism evidence="5 6">
    <name type="scientific">Fusobacterium mortiferum</name>
    <dbReference type="NCBI Taxonomy" id="850"/>
    <lineage>
        <taxon>Bacteria</taxon>
        <taxon>Fusobacteriati</taxon>
        <taxon>Fusobacteriota</taxon>
        <taxon>Fusobacteriia</taxon>
        <taxon>Fusobacteriales</taxon>
        <taxon>Fusobacteriaceae</taxon>
        <taxon>Fusobacterium</taxon>
    </lineage>
</organism>
<feature type="domain" description="HTH araC/xylS-type" evidence="4">
    <location>
        <begin position="187"/>
        <end position="285"/>
    </location>
</feature>
<name>A0A414PMV1_FUSMR</name>
<dbReference type="Proteomes" id="UP000284676">
    <property type="component" value="Unassembled WGS sequence"/>
</dbReference>
<dbReference type="AlphaFoldDB" id="A0A414PMV1"/>
<keyword evidence="2" id="KW-0238">DNA-binding</keyword>
<keyword evidence="1" id="KW-0805">Transcription regulation</keyword>
<dbReference type="InterPro" id="IPR003313">
    <property type="entry name" value="AraC-bd"/>
</dbReference>
<reference evidence="5 6" key="1">
    <citation type="submission" date="2018-08" db="EMBL/GenBank/DDBJ databases">
        <title>A genome reference for cultivated species of the human gut microbiota.</title>
        <authorList>
            <person name="Zou Y."/>
            <person name="Xue W."/>
            <person name="Luo G."/>
        </authorList>
    </citation>
    <scope>NUCLEOTIDE SEQUENCE [LARGE SCALE GENOMIC DNA]</scope>
    <source>
        <strain evidence="5 6">AM25-1</strain>
    </source>
</reference>
<dbReference type="InterPro" id="IPR018060">
    <property type="entry name" value="HTH_AraC"/>
</dbReference>
<evidence type="ECO:0000313" key="6">
    <source>
        <dbReference type="Proteomes" id="UP000284676"/>
    </source>
</evidence>
<dbReference type="SUPFAM" id="SSF46689">
    <property type="entry name" value="Homeodomain-like"/>
    <property type="match status" value="2"/>
</dbReference>
<evidence type="ECO:0000259" key="4">
    <source>
        <dbReference type="PROSITE" id="PS01124"/>
    </source>
</evidence>
<dbReference type="Pfam" id="PF02311">
    <property type="entry name" value="AraC_binding"/>
    <property type="match status" value="1"/>
</dbReference>
<dbReference type="GO" id="GO:0043565">
    <property type="term" value="F:sequence-specific DNA binding"/>
    <property type="evidence" value="ECO:0007669"/>
    <property type="project" value="InterPro"/>
</dbReference>
<sequence length="303" mass="35418">MISLIIKTLFGGKMEKACMLQLKRESLKKLELKFCGYSECESLHSFGPASRPTYILHIVLEGKGIFVVDNKKYFLEKGQGFIIEPNIVTFYQADAKNPWKYFWIGFDGEGAEKYLRELGIIQHKPIFRTDKLDELFSLLKEMLKRKNLTLAEELKLQGLFYEFFSLIVEENSIEEKDEKNELNPYVDKIITYIKNNYWDDINVNNIIEYVGLNRSYLSTLFKKNMGITIQEYLTVFRLSRANELLDITNESIENVANSCGYKDPLVFTKAYKKKYGVTPTQHRKKDRKEAKENLIKYGKKIQG</sequence>
<evidence type="ECO:0000256" key="1">
    <source>
        <dbReference type="ARBA" id="ARBA00023015"/>
    </source>
</evidence>
<protein>
    <submittedName>
        <fullName evidence="5">AraC family transcriptional regulator</fullName>
    </submittedName>
</protein>
<dbReference type="Gene3D" id="2.60.120.280">
    <property type="entry name" value="Regulatory protein AraC"/>
    <property type="match status" value="1"/>
</dbReference>
<dbReference type="PANTHER" id="PTHR43280">
    <property type="entry name" value="ARAC-FAMILY TRANSCRIPTIONAL REGULATOR"/>
    <property type="match status" value="1"/>
</dbReference>
<dbReference type="InterPro" id="IPR020449">
    <property type="entry name" value="Tscrpt_reg_AraC-type_HTH"/>
</dbReference>
<dbReference type="CDD" id="cd06986">
    <property type="entry name" value="cupin_MmsR-like_N"/>
    <property type="match status" value="1"/>
</dbReference>
<dbReference type="SMART" id="SM00342">
    <property type="entry name" value="HTH_ARAC"/>
    <property type="match status" value="1"/>
</dbReference>
<dbReference type="InterPro" id="IPR009057">
    <property type="entry name" value="Homeodomain-like_sf"/>
</dbReference>
<evidence type="ECO:0000256" key="2">
    <source>
        <dbReference type="ARBA" id="ARBA00023125"/>
    </source>
</evidence>
<gene>
    <name evidence="5" type="ORF">DW663_12205</name>
</gene>
<comment type="caution">
    <text evidence="5">The sequence shown here is derived from an EMBL/GenBank/DDBJ whole genome shotgun (WGS) entry which is preliminary data.</text>
</comment>
<accession>A0A414PMV1</accession>
<dbReference type="PROSITE" id="PS01124">
    <property type="entry name" value="HTH_ARAC_FAMILY_2"/>
    <property type="match status" value="1"/>
</dbReference>
<dbReference type="Gene3D" id="1.10.10.60">
    <property type="entry name" value="Homeodomain-like"/>
    <property type="match status" value="2"/>
</dbReference>
<dbReference type="Pfam" id="PF12833">
    <property type="entry name" value="HTH_18"/>
    <property type="match status" value="1"/>
</dbReference>
<dbReference type="GO" id="GO:0003700">
    <property type="term" value="F:DNA-binding transcription factor activity"/>
    <property type="evidence" value="ECO:0007669"/>
    <property type="project" value="InterPro"/>
</dbReference>
<proteinExistence type="predicted"/>
<dbReference type="PRINTS" id="PR00032">
    <property type="entry name" value="HTHARAC"/>
</dbReference>
<evidence type="ECO:0000313" key="5">
    <source>
        <dbReference type="EMBL" id="RHF69783.1"/>
    </source>
</evidence>
<dbReference type="PANTHER" id="PTHR43280:SF30">
    <property type="entry name" value="MMSAB OPERON REGULATORY PROTEIN"/>
    <property type="match status" value="1"/>
</dbReference>